<feature type="transmembrane region" description="Helical" evidence="2">
    <location>
        <begin position="73"/>
        <end position="92"/>
    </location>
</feature>
<reference evidence="4 5" key="1">
    <citation type="submission" date="2019-08" db="EMBL/GenBank/DDBJ databases">
        <authorList>
            <person name="Dhanesh K."/>
            <person name="Kumar G."/>
            <person name="Sasikala C."/>
            <person name="Venkata Ramana C."/>
        </authorList>
    </citation>
    <scope>NUCLEOTIDE SEQUENCE [LARGE SCALE GENOMIC DNA]</scope>
    <source>
        <strain evidence="4 5">JC645</strain>
    </source>
</reference>
<name>A0A5M6D217_9BACT</name>
<protein>
    <submittedName>
        <fullName evidence="4">Pilus assembly protein</fullName>
    </submittedName>
</protein>
<keyword evidence="2" id="KW-1133">Transmembrane helix</keyword>
<dbReference type="EMBL" id="VWOX01000010">
    <property type="protein sequence ID" value="KAA5541551.1"/>
    <property type="molecule type" value="Genomic_DNA"/>
</dbReference>
<evidence type="ECO:0000313" key="5">
    <source>
        <dbReference type="Proteomes" id="UP000324479"/>
    </source>
</evidence>
<dbReference type="AlphaFoldDB" id="A0A5M6D217"/>
<accession>A0A5M6D217</accession>
<organism evidence="4 5">
    <name type="scientific">Roseiconus nitratireducens</name>
    <dbReference type="NCBI Taxonomy" id="2605748"/>
    <lineage>
        <taxon>Bacteria</taxon>
        <taxon>Pseudomonadati</taxon>
        <taxon>Planctomycetota</taxon>
        <taxon>Planctomycetia</taxon>
        <taxon>Pirellulales</taxon>
        <taxon>Pirellulaceae</taxon>
        <taxon>Roseiconus</taxon>
    </lineage>
</organism>
<feature type="compositionally biased region" description="Basic residues" evidence="1">
    <location>
        <begin position="42"/>
        <end position="55"/>
    </location>
</feature>
<keyword evidence="2" id="KW-0812">Transmembrane</keyword>
<comment type="caution">
    <text evidence="4">The sequence shown here is derived from an EMBL/GenBank/DDBJ whole genome shotgun (WGS) entry which is preliminary data.</text>
</comment>
<keyword evidence="2" id="KW-0472">Membrane</keyword>
<evidence type="ECO:0000256" key="2">
    <source>
        <dbReference type="SAM" id="Phobius"/>
    </source>
</evidence>
<dbReference type="Proteomes" id="UP000324479">
    <property type="component" value="Unassembled WGS sequence"/>
</dbReference>
<feature type="region of interest" description="Disordered" evidence="1">
    <location>
        <begin position="36"/>
        <end position="67"/>
    </location>
</feature>
<gene>
    <name evidence="4" type="ORF">FYK55_17305</name>
</gene>
<proteinExistence type="predicted"/>
<feature type="domain" description="TadE-like" evidence="3">
    <location>
        <begin position="71"/>
        <end position="113"/>
    </location>
</feature>
<evidence type="ECO:0000313" key="4">
    <source>
        <dbReference type="EMBL" id="KAA5541551.1"/>
    </source>
</evidence>
<dbReference type="InterPro" id="IPR012495">
    <property type="entry name" value="TadE-like_dom"/>
</dbReference>
<keyword evidence="5" id="KW-1185">Reference proteome</keyword>
<dbReference type="Pfam" id="PF07811">
    <property type="entry name" value="TadE"/>
    <property type="match status" value="1"/>
</dbReference>
<evidence type="ECO:0000259" key="3">
    <source>
        <dbReference type="Pfam" id="PF07811"/>
    </source>
</evidence>
<evidence type="ECO:0000256" key="1">
    <source>
        <dbReference type="SAM" id="MobiDB-lite"/>
    </source>
</evidence>
<sequence length="190" mass="20103">MALRRLTDTPISCSSGPDALSSSALASSALSSSALAPLGASRSHRLTSTRPRPRDRKPATIDRPRKRRRRGAALAEFAIVLPIFIMLVFGIIEIGRAIMVQQIITNGAREGARRAIVPGATDAKVEAVVNQHMAAGKVTGFSQSVTPLASAESGDAITVNVSVPYSEVSWGVLNWLSGVTLSAEVVMRKE</sequence>